<feature type="domain" description="HTH marR-type" evidence="1">
    <location>
        <begin position="24"/>
        <end position="159"/>
    </location>
</feature>
<dbReference type="InterPro" id="IPR039422">
    <property type="entry name" value="MarR/SlyA-like"/>
</dbReference>
<dbReference type="CDD" id="cd00090">
    <property type="entry name" value="HTH_ARSR"/>
    <property type="match status" value="1"/>
</dbReference>
<protein>
    <submittedName>
        <fullName evidence="2">Putative MarR family transcriptional regulator</fullName>
    </submittedName>
</protein>
<dbReference type="GO" id="GO:0003700">
    <property type="term" value="F:DNA-binding transcription factor activity"/>
    <property type="evidence" value="ECO:0007669"/>
    <property type="project" value="InterPro"/>
</dbReference>
<evidence type="ECO:0000259" key="1">
    <source>
        <dbReference type="PROSITE" id="PS50995"/>
    </source>
</evidence>
<dbReference type="PANTHER" id="PTHR33164">
    <property type="entry name" value="TRANSCRIPTIONAL REGULATOR, MARR FAMILY"/>
    <property type="match status" value="1"/>
</dbReference>
<dbReference type="Pfam" id="PF12802">
    <property type="entry name" value="MarR_2"/>
    <property type="match status" value="1"/>
</dbReference>
<dbReference type="Proteomes" id="UP000011863">
    <property type="component" value="Chromosome"/>
</dbReference>
<dbReference type="PROSITE" id="PS50995">
    <property type="entry name" value="HTH_MARR_2"/>
    <property type="match status" value="1"/>
</dbReference>
<dbReference type="KEGG" id="aym:YM304_34730"/>
<dbReference type="RefSeq" id="WP_015443034.1">
    <property type="nucleotide sequence ID" value="NC_020520.1"/>
</dbReference>
<dbReference type="InterPro" id="IPR011991">
    <property type="entry name" value="ArsR-like_HTH"/>
</dbReference>
<dbReference type="PRINTS" id="PR00598">
    <property type="entry name" value="HTHMARR"/>
</dbReference>
<dbReference type="OrthoDB" id="3237509at2"/>
<dbReference type="InterPro" id="IPR036388">
    <property type="entry name" value="WH-like_DNA-bd_sf"/>
</dbReference>
<accession>A0A6C7EAN5</accession>
<organism evidence="2 3">
    <name type="scientific">Ilumatobacter coccineus (strain NBRC 103263 / KCTC 29153 / YM16-304)</name>
    <dbReference type="NCBI Taxonomy" id="1313172"/>
    <lineage>
        <taxon>Bacteria</taxon>
        <taxon>Bacillati</taxon>
        <taxon>Actinomycetota</taxon>
        <taxon>Acidimicrobiia</taxon>
        <taxon>Acidimicrobiales</taxon>
        <taxon>Ilumatobacteraceae</taxon>
        <taxon>Ilumatobacter</taxon>
    </lineage>
</organism>
<proteinExistence type="predicted"/>
<dbReference type="EMBL" id="AP012057">
    <property type="protein sequence ID" value="BAN03787.1"/>
    <property type="molecule type" value="Genomic_DNA"/>
</dbReference>
<evidence type="ECO:0000313" key="3">
    <source>
        <dbReference type="Proteomes" id="UP000011863"/>
    </source>
</evidence>
<keyword evidence="3" id="KW-1185">Reference proteome</keyword>
<dbReference type="InterPro" id="IPR036390">
    <property type="entry name" value="WH_DNA-bd_sf"/>
</dbReference>
<dbReference type="Gene3D" id="1.10.10.10">
    <property type="entry name" value="Winged helix-like DNA-binding domain superfamily/Winged helix DNA-binding domain"/>
    <property type="match status" value="1"/>
</dbReference>
<reference evidence="2 3" key="1">
    <citation type="journal article" date="2013" name="Int. J. Syst. Evol. Microbiol.">
        <title>Ilumatobacter nonamiense sp. nov. and Ilumatobacter coccineum sp. nov., isolated from seashore sand.</title>
        <authorList>
            <person name="Matsumoto A."/>
            <person name="Kasai H."/>
            <person name="Matsuo Y."/>
            <person name="Shizuri Y."/>
            <person name="Ichikawa N."/>
            <person name="Fujita N."/>
            <person name="Omura S."/>
            <person name="Takahashi Y."/>
        </authorList>
    </citation>
    <scope>NUCLEOTIDE SEQUENCE [LARGE SCALE GENOMIC DNA]</scope>
    <source>
        <strain evidence="3">NBRC 103263 / KCTC 29153 / YM16-304</strain>
    </source>
</reference>
<name>A0A6C7EAN5_ILUCY</name>
<dbReference type="SMART" id="SM00347">
    <property type="entry name" value="HTH_MARR"/>
    <property type="match status" value="1"/>
</dbReference>
<dbReference type="InterPro" id="IPR000835">
    <property type="entry name" value="HTH_MarR-typ"/>
</dbReference>
<dbReference type="GO" id="GO:0006950">
    <property type="term" value="P:response to stress"/>
    <property type="evidence" value="ECO:0007669"/>
    <property type="project" value="TreeGrafter"/>
</dbReference>
<sequence>MSSDPIDALVESWQRELPGLDVAPMATVARLNRLSLLVNRRIEETLAAHGSSLADFDVLSALRRSGAPYLLKPSDLSRQVMLSPSGMTHRVDLLEAAGLVERRRDPANRRTMPVALTEAGVEAAEELVRVVVDVESEILGRLTRAQHKSIDDATRTLLADLTS</sequence>
<dbReference type="PANTHER" id="PTHR33164:SF104">
    <property type="entry name" value="TRANSCRIPTIONAL REGULATORY PROTEIN"/>
    <property type="match status" value="1"/>
</dbReference>
<gene>
    <name evidence="2" type="ORF">YM304_34730</name>
</gene>
<evidence type="ECO:0000313" key="2">
    <source>
        <dbReference type="EMBL" id="BAN03787.1"/>
    </source>
</evidence>
<dbReference type="AlphaFoldDB" id="A0A6C7EAN5"/>
<dbReference type="SUPFAM" id="SSF46785">
    <property type="entry name" value="Winged helix' DNA-binding domain"/>
    <property type="match status" value="1"/>
</dbReference>